<protein>
    <recommendedName>
        <fullName evidence="7">Zinc-ribbon domain-containing protein</fullName>
    </recommendedName>
</protein>
<evidence type="ECO:0000259" key="3">
    <source>
        <dbReference type="Pfam" id="PF22813"/>
    </source>
</evidence>
<feature type="domain" description="TcaA second" evidence="3">
    <location>
        <begin position="82"/>
        <end position="180"/>
    </location>
</feature>
<keyword evidence="1" id="KW-1133">Transmembrane helix</keyword>
<evidence type="ECO:0000259" key="4">
    <source>
        <dbReference type="Pfam" id="PF22820"/>
    </source>
</evidence>
<dbReference type="InterPro" id="IPR054529">
    <property type="entry name" value="TcaA_2nd"/>
</dbReference>
<sequence>MEIYCKQCGQKLKQGQGFCTHCGAAVENSEPVGPETPSPSRRLKSFSGKGISKKSKIILSISVIVLAAAFFAYKIAESNHKPSKLVDHFNKTVEQGNAKELANLFNSGQTEMKVDEEGAKQFIQYLKKNPDEYTSMIKKLRNDARLLENGVEVVKPEDEPFVSIEKSDKKWNLIDQYKIVPHPFFIKVTVNRNHSLLYIDNKKMGYIEKDKERTFGPFLPSEHTVKAFYEGKYANVSDKKELDPKTDATDHNLYADLDLTGDHVTIYSDYDDAVVYVNGKSTGKRVGDIDEFGPVETDGSTKISAKLKLPAGTFKSNEVAIHEPDQEVDLHFDNLPLAEDADDMDSFTDSTNTANELEDVLMSHYAYISSHEYEKAFDLFSARQKQKRNYDDWVNGIKDNYQNDVDSFSVVYSDSNRATVSFHLTSYDSKETGTLKQEWEGTWGMVKEGDQWKLDSPAIKKINSEVIE</sequence>
<feature type="domain" description="TcaA 4th" evidence="4">
    <location>
        <begin position="261"/>
        <end position="332"/>
    </location>
</feature>
<dbReference type="PATRIC" id="fig|665952.3.peg.2067"/>
<accession>G9QLW8</accession>
<gene>
    <name evidence="5" type="ORF">HMPREF1015_02026</name>
</gene>
<keyword evidence="6" id="KW-1185">Reference proteome</keyword>
<dbReference type="Proteomes" id="UP000011747">
    <property type="component" value="Unassembled WGS sequence"/>
</dbReference>
<dbReference type="Pfam" id="PF22813">
    <property type="entry name" value="TcaA_2nd"/>
    <property type="match status" value="1"/>
</dbReference>
<evidence type="ECO:0000256" key="1">
    <source>
        <dbReference type="SAM" id="Phobius"/>
    </source>
</evidence>
<proteinExistence type="predicted"/>
<evidence type="ECO:0000313" key="5">
    <source>
        <dbReference type="EMBL" id="EHL77758.1"/>
    </source>
</evidence>
<dbReference type="RefSeq" id="WP_004439492.1">
    <property type="nucleotide sequence ID" value="NZ_JH414756.1"/>
</dbReference>
<comment type="caution">
    <text evidence="5">The sequence shown here is derived from an EMBL/GenBank/DDBJ whole genome shotgun (WGS) entry which is preliminary data.</text>
</comment>
<keyword evidence="1" id="KW-0472">Membrane</keyword>
<evidence type="ECO:0000259" key="2">
    <source>
        <dbReference type="Pfam" id="PF13240"/>
    </source>
</evidence>
<organism evidence="5 6">
    <name type="scientific">Bacillus smithii 7_3_47FAA</name>
    <dbReference type="NCBI Taxonomy" id="665952"/>
    <lineage>
        <taxon>Bacteria</taxon>
        <taxon>Bacillati</taxon>
        <taxon>Bacillota</taxon>
        <taxon>Bacilli</taxon>
        <taxon>Bacillales</taxon>
        <taxon>Bacillaceae</taxon>
        <taxon>Bacillus</taxon>
    </lineage>
</organism>
<dbReference type="EMBL" id="ACWF01000106">
    <property type="protein sequence ID" value="EHL77758.1"/>
    <property type="molecule type" value="Genomic_DNA"/>
</dbReference>
<evidence type="ECO:0000313" key="6">
    <source>
        <dbReference type="Proteomes" id="UP000011747"/>
    </source>
</evidence>
<dbReference type="Pfam" id="PF13240">
    <property type="entry name" value="Zn_Ribbon_1"/>
    <property type="match status" value="1"/>
</dbReference>
<dbReference type="AlphaFoldDB" id="G9QLW8"/>
<keyword evidence="1" id="KW-0812">Transmembrane</keyword>
<dbReference type="GO" id="GO:0005886">
    <property type="term" value="C:plasma membrane"/>
    <property type="evidence" value="ECO:0007669"/>
    <property type="project" value="UniProtKB-SubCell"/>
</dbReference>
<feature type="transmembrane region" description="Helical" evidence="1">
    <location>
        <begin position="57"/>
        <end position="76"/>
    </location>
</feature>
<dbReference type="PANTHER" id="PTHR40038:SF1">
    <property type="entry name" value="MEMBRANE-ASSOCIATED PROTEIN TCAA"/>
    <property type="match status" value="1"/>
</dbReference>
<dbReference type="InterPro" id="IPR054530">
    <property type="entry name" value="TcaA_4th"/>
</dbReference>
<dbReference type="Pfam" id="PF22820">
    <property type="entry name" value="TcaA_3rd_4th"/>
    <property type="match status" value="1"/>
</dbReference>
<feature type="domain" description="Zinc-ribbon" evidence="2">
    <location>
        <begin position="4"/>
        <end position="25"/>
    </location>
</feature>
<dbReference type="InterPro" id="IPR026870">
    <property type="entry name" value="Zinc_ribbon_dom"/>
</dbReference>
<dbReference type="HOGENOM" id="CLU_583502_0_0_9"/>
<reference evidence="5 6" key="1">
    <citation type="submission" date="2011-09" db="EMBL/GenBank/DDBJ databases">
        <title>The Genome Sequence of Bacillus smithii 7_3_47FAA.</title>
        <authorList>
            <consortium name="The Broad Institute Genome Sequencing Platform"/>
            <person name="Earl A."/>
            <person name="Ward D."/>
            <person name="Feldgarden M."/>
            <person name="Gevers D."/>
            <person name="Daigneault M."/>
            <person name="Strauss J."/>
            <person name="Allen-Vercoe E."/>
            <person name="Young S.K."/>
            <person name="Zeng Q."/>
            <person name="Gargeya S."/>
            <person name="Fitzgerald M."/>
            <person name="Haas B."/>
            <person name="Abouelleil A."/>
            <person name="Alvarado L."/>
            <person name="Arachchi H.M."/>
            <person name="Berlin A."/>
            <person name="Brown A."/>
            <person name="Chapman S.B."/>
            <person name="Chen Z."/>
            <person name="Dunbar C."/>
            <person name="Freedman E."/>
            <person name="Gearin G."/>
            <person name="Goldberg J."/>
            <person name="Griggs A."/>
            <person name="Gujja S."/>
            <person name="Heiman D."/>
            <person name="Howarth C."/>
            <person name="Larson L."/>
            <person name="Lui A."/>
            <person name="MacDonald P.J.P."/>
            <person name="Montmayeur A."/>
            <person name="Murphy C."/>
            <person name="Neiman D."/>
            <person name="Pearson M."/>
            <person name="Priest M."/>
            <person name="Roberts A."/>
            <person name="Saif S."/>
            <person name="Shea T."/>
            <person name="Shenoy N."/>
            <person name="Sisk P."/>
            <person name="Stolte C."/>
            <person name="Sykes S."/>
            <person name="Wortman J."/>
            <person name="Nusbaum C."/>
            <person name="Birren B."/>
        </authorList>
    </citation>
    <scope>NUCLEOTIDE SEQUENCE [LARGE SCALE GENOMIC DNA]</scope>
    <source>
        <strain evidence="5 6">7_3_47FAA</strain>
    </source>
</reference>
<dbReference type="PANTHER" id="PTHR40038">
    <property type="entry name" value="MEMBRANE-ASSOCIATED PROTEIN TCAA"/>
    <property type="match status" value="1"/>
</dbReference>
<evidence type="ECO:0008006" key="7">
    <source>
        <dbReference type="Google" id="ProtNLM"/>
    </source>
</evidence>
<name>G9QLW8_9BACI</name>